<sequence length="112" mass="12741">MAKLYLDEDCSDKRLKEELIKLGHDVQTTIEASNVGKDDKTQLAYAISLNRTIVTHNRKDFINLHKNNHNHHGVIACTQNPNNQQLAKGIDEQIKNTLQLDNQLLRVTKPST</sequence>
<gene>
    <name evidence="2" type="ORF">PN36_11770</name>
</gene>
<comment type="caution">
    <text evidence="2">The sequence shown here is derived from an EMBL/GenBank/DDBJ whole genome shotgun (WGS) entry which is preliminary data.</text>
</comment>
<dbReference type="AlphaFoldDB" id="A0A0A6PFN0"/>
<dbReference type="EMBL" id="JSZA02000036">
    <property type="protein sequence ID" value="KHD09117.1"/>
    <property type="molecule type" value="Genomic_DNA"/>
</dbReference>
<evidence type="ECO:0000313" key="3">
    <source>
        <dbReference type="Proteomes" id="UP000030428"/>
    </source>
</evidence>
<dbReference type="InterPro" id="IPR041049">
    <property type="entry name" value="DUF5615"/>
</dbReference>
<feature type="domain" description="DUF5615" evidence="1">
    <location>
        <begin position="3"/>
        <end position="109"/>
    </location>
</feature>
<evidence type="ECO:0000313" key="2">
    <source>
        <dbReference type="EMBL" id="KHD09117.1"/>
    </source>
</evidence>
<protein>
    <recommendedName>
        <fullName evidence="1">DUF5615 domain-containing protein</fullName>
    </recommendedName>
</protein>
<name>A0A0A6PFN0_9GAMM</name>
<dbReference type="Proteomes" id="UP000030428">
    <property type="component" value="Unassembled WGS sequence"/>
</dbReference>
<dbReference type="Pfam" id="PF18480">
    <property type="entry name" value="DUF5615"/>
    <property type="match status" value="1"/>
</dbReference>
<proteinExistence type="predicted"/>
<accession>A0A0A6PFN0</accession>
<evidence type="ECO:0000259" key="1">
    <source>
        <dbReference type="Pfam" id="PF18480"/>
    </source>
</evidence>
<keyword evidence="3" id="KW-1185">Reference proteome</keyword>
<organism evidence="2 3">
    <name type="scientific">Candidatus Thiomargarita nelsonii</name>
    <dbReference type="NCBI Taxonomy" id="1003181"/>
    <lineage>
        <taxon>Bacteria</taxon>
        <taxon>Pseudomonadati</taxon>
        <taxon>Pseudomonadota</taxon>
        <taxon>Gammaproteobacteria</taxon>
        <taxon>Thiotrichales</taxon>
        <taxon>Thiotrichaceae</taxon>
        <taxon>Thiomargarita</taxon>
    </lineage>
</organism>
<reference evidence="2 3" key="1">
    <citation type="journal article" date="2016" name="Front. Microbiol.">
        <title>Single-Cell (Meta-)Genomics of a Dimorphic Candidatus Thiomargarita nelsonii Reveals Genomic Plasticity.</title>
        <authorList>
            <person name="Flood B.E."/>
            <person name="Fliss P."/>
            <person name="Jones D.S."/>
            <person name="Dick G.J."/>
            <person name="Jain S."/>
            <person name="Kaster A.K."/>
            <person name="Winkel M."/>
            <person name="Mussmann M."/>
            <person name="Bailey J."/>
        </authorList>
    </citation>
    <scope>NUCLEOTIDE SEQUENCE [LARGE SCALE GENOMIC DNA]</scope>
    <source>
        <strain evidence="2">Hydrate Ridge</strain>
    </source>
</reference>